<evidence type="ECO:0000313" key="7">
    <source>
        <dbReference type="Proteomes" id="UP000036196"/>
    </source>
</evidence>
<dbReference type="InterPro" id="IPR029063">
    <property type="entry name" value="SAM-dependent_MTases_sf"/>
</dbReference>
<evidence type="ECO:0000259" key="5">
    <source>
        <dbReference type="PROSITE" id="PS50075"/>
    </source>
</evidence>
<dbReference type="GO" id="GO:0031177">
    <property type="term" value="F:phosphopantetheine binding"/>
    <property type="evidence" value="ECO:0007669"/>
    <property type="project" value="InterPro"/>
</dbReference>
<feature type="domain" description="Carrier" evidence="5">
    <location>
        <begin position="2386"/>
        <end position="2462"/>
    </location>
</feature>
<dbReference type="FunFam" id="3.30.559.10:FF:000023">
    <property type="entry name" value="Non-ribosomal peptide synthetase"/>
    <property type="match status" value="1"/>
</dbReference>
<dbReference type="GO" id="GO:0005737">
    <property type="term" value="C:cytoplasm"/>
    <property type="evidence" value="ECO:0007669"/>
    <property type="project" value="TreeGrafter"/>
</dbReference>
<dbReference type="Gene3D" id="3.40.50.150">
    <property type="entry name" value="Vaccinia Virus protein VP39"/>
    <property type="match status" value="1"/>
</dbReference>
<dbReference type="InterPro" id="IPR036736">
    <property type="entry name" value="ACP-like_sf"/>
</dbReference>
<dbReference type="PATRIC" id="fig|61647.15.peg.1865"/>
<dbReference type="Pfam" id="PF00668">
    <property type="entry name" value="Condensation"/>
    <property type="match status" value="2"/>
</dbReference>
<dbReference type="PROSITE" id="PS00012">
    <property type="entry name" value="PHOSPHOPANTETHEINE"/>
    <property type="match status" value="1"/>
</dbReference>
<dbReference type="InterPro" id="IPR010071">
    <property type="entry name" value="AA_adenyl_dom"/>
</dbReference>
<dbReference type="Pfam" id="PF00550">
    <property type="entry name" value="PP-binding"/>
    <property type="match status" value="2"/>
</dbReference>
<dbReference type="InterPro" id="IPR057737">
    <property type="entry name" value="Condensation_MtbB-like"/>
</dbReference>
<proteinExistence type="predicted"/>
<keyword evidence="7" id="KW-1185">Reference proteome</keyword>
<dbReference type="FunFam" id="3.30.559.30:FF:000006">
    <property type="entry name" value="Yersiniabactin polyketide/non-ribosomal peptide synthetase"/>
    <property type="match status" value="2"/>
</dbReference>
<protein>
    <recommendedName>
        <fullName evidence="5">Carrier domain-containing protein</fullName>
    </recommendedName>
</protein>
<dbReference type="PROSITE" id="PS50075">
    <property type="entry name" value="CARRIER"/>
    <property type="match status" value="2"/>
</dbReference>
<dbReference type="InterPro" id="IPR006162">
    <property type="entry name" value="Ppantetheine_attach_site"/>
</dbReference>
<organism evidence="6 7">
    <name type="scientific">Pluralibacter gergoviae</name>
    <name type="common">Enterobacter gergoviae</name>
    <dbReference type="NCBI Taxonomy" id="61647"/>
    <lineage>
        <taxon>Bacteria</taxon>
        <taxon>Pseudomonadati</taxon>
        <taxon>Pseudomonadota</taxon>
        <taxon>Gammaproteobacteria</taxon>
        <taxon>Enterobacterales</taxon>
        <taxon>Enterobacteriaceae</taxon>
        <taxon>Pluralibacter</taxon>
    </lineage>
</organism>
<name>A0A0J5LC19_PLUGE</name>
<dbReference type="InterPro" id="IPR020845">
    <property type="entry name" value="AMP-binding_CS"/>
</dbReference>
<dbReference type="SUPFAM" id="SSF56801">
    <property type="entry name" value="Acetyl-CoA synthetase-like"/>
    <property type="match status" value="2"/>
</dbReference>
<dbReference type="InterPro" id="IPR045851">
    <property type="entry name" value="AMP-bd_C_sf"/>
</dbReference>
<dbReference type="Pfam" id="PF00501">
    <property type="entry name" value="AMP-binding"/>
    <property type="match status" value="2"/>
</dbReference>
<evidence type="ECO:0000256" key="3">
    <source>
        <dbReference type="ARBA" id="ARBA00022553"/>
    </source>
</evidence>
<dbReference type="CDD" id="cd19535">
    <property type="entry name" value="Cyc_NRPS"/>
    <property type="match status" value="2"/>
</dbReference>
<dbReference type="SMART" id="SM00823">
    <property type="entry name" value="PKS_PP"/>
    <property type="match status" value="1"/>
</dbReference>
<gene>
    <name evidence="6" type="ORF">ABW06_02340</name>
</gene>
<dbReference type="Gene3D" id="3.40.50.12780">
    <property type="entry name" value="N-terminal domain of ligase-like"/>
    <property type="match status" value="2"/>
</dbReference>
<dbReference type="InterPro" id="IPR042099">
    <property type="entry name" value="ANL_N_sf"/>
</dbReference>
<dbReference type="GO" id="GO:0016877">
    <property type="term" value="F:ligase activity, forming carbon-sulfur bonds"/>
    <property type="evidence" value="ECO:0007669"/>
    <property type="project" value="UniProtKB-ARBA"/>
</dbReference>
<evidence type="ECO:0000256" key="2">
    <source>
        <dbReference type="ARBA" id="ARBA00022450"/>
    </source>
</evidence>
<dbReference type="InterPro" id="IPR009081">
    <property type="entry name" value="PP-bd_ACP"/>
</dbReference>
<feature type="domain" description="Carrier" evidence="5">
    <location>
        <begin position="1040"/>
        <end position="1114"/>
    </location>
</feature>
<dbReference type="InterPro" id="IPR020806">
    <property type="entry name" value="PKS_PP-bd"/>
</dbReference>
<keyword evidence="4" id="KW-0436">Ligase</keyword>
<evidence type="ECO:0000313" key="6">
    <source>
        <dbReference type="EMBL" id="KMK16080.1"/>
    </source>
</evidence>
<dbReference type="Gene3D" id="3.30.559.10">
    <property type="entry name" value="Chloramphenicol acetyltransferase-like domain"/>
    <property type="match status" value="2"/>
</dbReference>
<dbReference type="EMBL" id="LDZF01000002">
    <property type="protein sequence ID" value="KMK16080.1"/>
    <property type="molecule type" value="Genomic_DNA"/>
</dbReference>
<dbReference type="InterPro" id="IPR001242">
    <property type="entry name" value="Condensation_dom"/>
</dbReference>
<dbReference type="GO" id="GO:0000036">
    <property type="term" value="F:acyl carrier activity"/>
    <property type="evidence" value="ECO:0007669"/>
    <property type="project" value="TreeGrafter"/>
</dbReference>
<keyword evidence="3" id="KW-0597">Phosphoprotein</keyword>
<dbReference type="PANTHER" id="PTHR45527">
    <property type="entry name" value="NONRIBOSOMAL PEPTIDE SYNTHETASE"/>
    <property type="match status" value="1"/>
</dbReference>
<dbReference type="GO" id="GO:0044550">
    <property type="term" value="P:secondary metabolite biosynthetic process"/>
    <property type="evidence" value="ECO:0007669"/>
    <property type="project" value="TreeGrafter"/>
</dbReference>
<dbReference type="Proteomes" id="UP000036196">
    <property type="component" value="Unassembled WGS sequence"/>
</dbReference>
<dbReference type="SUPFAM" id="SSF53335">
    <property type="entry name" value="S-adenosyl-L-methionine-dependent methyltransferases"/>
    <property type="match status" value="1"/>
</dbReference>
<dbReference type="SUPFAM" id="SSF52777">
    <property type="entry name" value="CoA-dependent acyltransferases"/>
    <property type="match status" value="4"/>
</dbReference>
<dbReference type="STRING" id="61647.LG71_26195"/>
<evidence type="ECO:0000256" key="1">
    <source>
        <dbReference type="ARBA" id="ARBA00001957"/>
    </source>
</evidence>
<reference evidence="6 7" key="1">
    <citation type="submission" date="2015-05" db="EMBL/GenBank/DDBJ databases">
        <title>Genome sequences of Pluralibacter gergoviae.</title>
        <authorList>
            <person name="Greninger A.L."/>
            <person name="Miller S."/>
        </authorList>
    </citation>
    <scope>NUCLEOTIDE SEQUENCE [LARGE SCALE GENOMIC DNA]</scope>
    <source>
        <strain evidence="6 7">JS81F13</strain>
    </source>
</reference>
<dbReference type="PROSITE" id="PS00455">
    <property type="entry name" value="AMP_BINDING"/>
    <property type="match status" value="2"/>
</dbReference>
<dbReference type="RefSeq" id="WP_048278065.1">
    <property type="nucleotide sequence ID" value="NZ_LDZF01000002.1"/>
</dbReference>
<sequence>MTTPLEHKIRTDIAAFLPGGMPEDFPQEGDLVGLGLDSLAMMKLAAIWRRQGHDVSFARLIEQPRLAAWFALMDGAAAAAESLPAPLAPDAEEGEPFPLALMQHAYWVGRDAGQQLGGVAAHFYHEFDAPAVEVPRLENAVRALLTRHGMLRVKILDAGQQQILPAARWAGVKEYDLRGLEKYAAAERLEGLRAMLSHRHLDIGSGEVFDLRVSHKPDGLGGGCRLHVNLDMIAADAMSLRVLLDDLAALYLDPQQPLPPLDLSYRRYRQLREARLAEPAQRAAREADRAWWLARLDDLPGAPVLPAVGRVSQSELQRTVRRHRAFTPGERERLARAARAHDLTLPMMFAAAFAETLAQFSDEEDFILNLPLFDREMLHPQVGALVGDFTSSVLLAWKGSRPGSFIERARRLQAQFREDAAHARFSGVEVLREISRRCGRRQLAPVVFTSALGLGELFSERVQQAFGSPGWIVSQGPQVWLDAQVTELNQGLLVNWDAREASFPAGILDLMFGHFIALLQSLMADDGAWLQPVPAALPEAQKIVREQANATDAPLPAGRLHDAFFRLADAAPDAPALLWETHSLSYGELALRARRLAAWLMNRGVRPGDPVAIHLAKGPQQIVAVLAVLACGGAWLPLNHRQPRRRTDAILAGAGVTQVIDAIPDDSELPPPAEVYSGDNRQLAYIIYTSGSTGAPKGVEVSHLAAKNTIDCLNGLCVSGAAMRTLAVSALGFDLSVFDIFAPLSVGGAVVCIDDDGWRDARQWVTLIRRHRVTVLNCVPAIAAMTAAGAAADGATLPLRVLLLGGDWVPLDLADAVRAVAPGCRCLALGGTTETAIHSTLQAITTVPDDWRSVPYGYPLDNVRCRVVDAQGRDRCDWVSGELWIGGAGVALGYRGDPARTADRFVTYEGERWYRTGDMARYRPDGALEFLGRRDRQIKVRGYRIELGEIEAALLAWPPTSAGVALLAESGQLAAAVAVGDSDADLAALRQHLRETLPGEMVPEQLLLLPALPLSGNGKIDRAALKALLAADSADAVHEPAHPGVEQEVAALWQGLLGQTVGRRDNFFSRGGDSLLATKAVAELRRRGYGAVTLSQLFAHPQLADFCQILLPGGQAQAAGALTHDAAGRYAPFPLTDVQQAYLLGRERGFALGGIGCTFWREFSIPDLDTDRLEAAVNALVRRHDMLRAVFRDGQQRVLEAVPDYRLPRFRQPGEDNIARQRAEYAAHTFSPDRWPLFSVSVAEQGDERRVGIAIDNLILDALSILQFYQELDALYRRQPLPAAPAIQFRDALLANRPTAAAEAAAWAWWHPRLPALPRAPQLPLAVAPETISTPRFTRREALLDAGRWQRLVSRAQQHGVTPSAAVLGAFAATLRRWSAEGDFTLNLTLFDRPEGHPDIPQVMGDFTSLVLVPCRRASDGWQEEVRQLQREMWAALDHRAVSAVAVLRELARLHREPELVMPVVFTSALGLGERQADGLFDRAVSGLSQTPQVWLDHQVTGRDGGAALVWDAVEELFPAGLLDAMFGAYLQLLEHLCDAPWQEPLPDLLPAAQQRVREAITRKAQVPRRAKTLHADFFHQAAAAPRREALVGSGGSLSYGELAEQALRLGRWLQQRGARPGERIAVSLPKGPQQAVAVLGILAAGGCWVPVGADQPAARREAILRRADVRLLLDAGTPLLGPDAVQAASEPLEAPAACSPEQLAYIIFTSGSTGEPKGVEVCHAAADNTLQDLRGRLAMEPEDRLLGLSALDFDLSVFDLFATLGCGATLVAVDEADRRDATRWLRLIHDQRVTLWNSVPALLEMLLTAARETPLPTLRAALVSGDWIPLTLPARLRGLAPGCRFLALGGATEAAIWSNVYPLTDVDPAWRSIPYGYPLENQRWQVLNTVGEACPDWVEGELLIGGAGLADGYLGDPALTAARFPIIDGERWYRTGDRGRYWPDGTLEFLGRMDTQMKLRGHRIEAGEVEQALCALPDVDRAAVSLWRDGAALRLMAAVAPVLPADGGEGEVFRPDEALLADESATAGQILTELLGLPKRAGEGWTPESLRPDETGRRVLALWLRWLCDCGLLRAQGEAYVATAALAAPAAENGLALEARARRDGWRAMLRGERPADALLADTTFAPASLSAADPQTGRWLDALAEHIAQRVRLGGEALRVVELNGASGQHALSLLARLPAGAVRYTLLESSPVALEQARARLENGGEPVEVALFGGLALPPHLHGCADIVFSANGLHRYGAPGEGLNAARQCLRAGGELWLLERQDLTPLAMISAGLLAGGFGHLQQHPLRPGPVWQRRAAQAGFTDIVCQRDGAAARLRMVNPRSIGLAADWKQRLAERLPAAMVPDRALLLTHLPLTANGKVDRRRLHALYDAMPQAAQQRADLTPAQAALAQIWAGLLGIDPAIGPQQSFFELGGDSLLATRLINGVREAFAVELPLRQIFNAPGLAAMSEAVEALRAAEADMEGGSL</sequence>
<accession>A0A0J5LC19</accession>
<comment type="caution">
    <text evidence="6">The sequence shown here is derived from an EMBL/GenBank/DDBJ whole genome shotgun (WGS) entry which is preliminary data.</text>
</comment>
<dbReference type="Gene3D" id="3.30.559.30">
    <property type="entry name" value="Nonribosomal peptide synthetase, condensation domain"/>
    <property type="match status" value="2"/>
</dbReference>
<dbReference type="Gene3D" id="3.30.300.30">
    <property type="match status" value="3"/>
</dbReference>
<dbReference type="PANTHER" id="PTHR45527:SF10">
    <property type="entry name" value="PYOCHELIN SYNTHASE PCHF"/>
    <property type="match status" value="1"/>
</dbReference>
<comment type="cofactor">
    <cofactor evidence="1">
        <name>pantetheine 4'-phosphate</name>
        <dbReference type="ChEBI" id="CHEBI:47942"/>
    </cofactor>
</comment>
<dbReference type="NCBIfam" id="TIGR01733">
    <property type="entry name" value="AA-adenyl-dom"/>
    <property type="match status" value="2"/>
</dbReference>
<dbReference type="GO" id="GO:0043041">
    <property type="term" value="P:amino acid activation for nonribosomal peptide biosynthetic process"/>
    <property type="evidence" value="ECO:0007669"/>
    <property type="project" value="TreeGrafter"/>
</dbReference>
<evidence type="ECO:0000256" key="4">
    <source>
        <dbReference type="ARBA" id="ARBA00022598"/>
    </source>
</evidence>
<dbReference type="InterPro" id="IPR000873">
    <property type="entry name" value="AMP-dep_synth/lig_dom"/>
</dbReference>
<dbReference type="Gene3D" id="1.10.1200.10">
    <property type="entry name" value="ACP-like"/>
    <property type="match status" value="3"/>
</dbReference>
<dbReference type="FunFam" id="3.40.50.12780:FF:000012">
    <property type="entry name" value="Non-ribosomal peptide synthetase"/>
    <property type="match status" value="1"/>
</dbReference>
<dbReference type="SUPFAM" id="SSF47336">
    <property type="entry name" value="ACP-like"/>
    <property type="match status" value="3"/>
</dbReference>
<dbReference type="InterPro" id="IPR023213">
    <property type="entry name" value="CAT-like_dom_sf"/>
</dbReference>
<keyword evidence="2" id="KW-0596">Phosphopantetheine</keyword>